<evidence type="ECO:0000256" key="1">
    <source>
        <dbReference type="ARBA" id="ARBA00008390"/>
    </source>
</evidence>
<dbReference type="InterPro" id="IPR031259">
    <property type="entry name" value="ILBP"/>
</dbReference>
<organism evidence="5 6">
    <name type="scientific">Papilio machaon</name>
    <name type="common">Old World swallowtail butterfly</name>
    <dbReference type="NCBI Taxonomy" id="76193"/>
    <lineage>
        <taxon>Eukaryota</taxon>
        <taxon>Metazoa</taxon>
        <taxon>Ecdysozoa</taxon>
        <taxon>Arthropoda</taxon>
        <taxon>Hexapoda</taxon>
        <taxon>Insecta</taxon>
        <taxon>Pterygota</taxon>
        <taxon>Neoptera</taxon>
        <taxon>Endopterygota</taxon>
        <taxon>Lepidoptera</taxon>
        <taxon>Glossata</taxon>
        <taxon>Ditrysia</taxon>
        <taxon>Papilionoidea</taxon>
        <taxon>Papilionidae</taxon>
        <taxon>Papilioninae</taxon>
        <taxon>Papilio</taxon>
    </lineage>
</organism>
<dbReference type="Proteomes" id="UP000053240">
    <property type="component" value="Unassembled WGS sequence"/>
</dbReference>
<evidence type="ECO:0000259" key="4">
    <source>
        <dbReference type="PROSITE" id="PS00214"/>
    </source>
</evidence>
<evidence type="ECO:0000256" key="3">
    <source>
        <dbReference type="RuleBase" id="RU003696"/>
    </source>
</evidence>
<evidence type="ECO:0000313" key="5">
    <source>
        <dbReference type="EMBL" id="KPJ11575.1"/>
    </source>
</evidence>
<dbReference type="PANTHER" id="PTHR11955">
    <property type="entry name" value="FATTY ACID BINDING PROTEIN"/>
    <property type="match status" value="1"/>
</dbReference>
<name>A0A194R2V4_PAPMA</name>
<dbReference type="GO" id="GO:0008289">
    <property type="term" value="F:lipid binding"/>
    <property type="evidence" value="ECO:0007669"/>
    <property type="project" value="UniProtKB-KW"/>
</dbReference>
<dbReference type="PRINTS" id="PR00178">
    <property type="entry name" value="FATTYACIDBP"/>
</dbReference>
<dbReference type="Pfam" id="PF00061">
    <property type="entry name" value="Lipocalin"/>
    <property type="match status" value="1"/>
</dbReference>
<dbReference type="AlphaFoldDB" id="A0A194R2V4"/>
<dbReference type="CDD" id="cd00742">
    <property type="entry name" value="FABP"/>
    <property type="match status" value="1"/>
</dbReference>
<feature type="domain" description="Cytosolic fatty-acid binding proteins" evidence="4">
    <location>
        <begin position="7"/>
        <end position="24"/>
    </location>
</feature>
<keyword evidence="6" id="KW-1185">Reference proteome</keyword>
<dbReference type="EMBL" id="KQ460878">
    <property type="protein sequence ID" value="KPJ11575.1"/>
    <property type="molecule type" value="Genomic_DNA"/>
</dbReference>
<proteinExistence type="inferred from homology"/>
<dbReference type="InParanoid" id="A0A194R2V4"/>
<dbReference type="PROSITE" id="PS00214">
    <property type="entry name" value="FABP"/>
    <property type="match status" value="1"/>
</dbReference>
<dbReference type="InterPro" id="IPR012674">
    <property type="entry name" value="Calycin"/>
</dbReference>
<sequence>MDQIIGKKYKLKTSDNFDEYLKYIGVGFISRKTANSVSPICVVTQNDDGSYTLAMMTTLRNIYTTFKLDEEFEEERADGTKVKSTIVFEGNKLIQTQIEPNGRKSIHVREFAPKTLTVTSTAEGWNGQCVRVYELVE</sequence>
<comment type="similarity">
    <text evidence="1 3">Belongs to the calycin superfamily. Fatty-acid binding protein (FABP) family.</text>
</comment>
<dbReference type="InterPro" id="IPR000463">
    <property type="entry name" value="Fatty_acid-bd"/>
</dbReference>
<gene>
    <name evidence="5" type="ORF">RR48_08317</name>
</gene>
<keyword evidence="3" id="KW-0813">Transport</keyword>
<accession>A0A194R2V4</accession>
<dbReference type="InterPro" id="IPR000566">
    <property type="entry name" value="Lipocln_cytosolic_FA-bd_dom"/>
</dbReference>
<keyword evidence="2" id="KW-0446">Lipid-binding</keyword>
<dbReference type="SUPFAM" id="SSF50814">
    <property type="entry name" value="Lipocalins"/>
    <property type="match status" value="1"/>
</dbReference>
<evidence type="ECO:0000256" key="2">
    <source>
        <dbReference type="ARBA" id="ARBA00023121"/>
    </source>
</evidence>
<protein>
    <submittedName>
        <fullName evidence="5">Fatty acid-binding protein</fullName>
    </submittedName>
</protein>
<dbReference type="OrthoDB" id="354351at2759"/>
<evidence type="ECO:0000313" key="6">
    <source>
        <dbReference type="Proteomes" id="UP000053240"/>
    </source>
</evidence>
<dbReference type="KEGG" id="pmac:106714530"/>
<reference evidence="5 6" key="1">
    <citation type="journal article" date="2015" name="Nat. Commun.">
        <title>Outbred genome sequencing and CRISPR/Cas9 gene editing in butterflies.</title>
        <authorList>
            <person name="Li X."/>
            <person name="Fan D."/>
            <person name="Zhang W."/>
            <person name="Liu G."/>
            <person name="Zhang L."/>
            <person name="Zhao L."/>
            <person name="Fang X."/>
            <person name="Chen L."/>
            <person name="Dong Y."/>
            <person name="Chen Y."/>
            <person name="Ding Y."/>
            <person name="Zhao R."/>
            <person name="Feng M."/>
            <person name="Zhu Y."/>
            <person name="Feng Y."/>
            <person name="Jiang X."/>
            <person name="Zhu D."/>
            <person name="Xiang H."/>
            <person name="Feng X."/>
            <person name="Li S."/>
            <person name="Wang J."/>
            <person name="Zhang G."/>
            <person name="Kronforst M.R."/>
            <person name="Wang W."/>
        </authorList>
    </citation>
    <scope>NUCLEOTIDE SEQUENCE [LARGE SCALE GENOMIC DNA]</scope>
    <source>
        <strain evidence="5">Ya'a_city_454_Pm</strain>
        <tissue evidence="5">Whole body</tissue>
    </source>
</reference>
<dbReference type="Gene3D" id="2.40.128.20">
    <property type="match status" value="1"/>
</dbReference>